<gene>
    <name evidence="2" type="ORF">P872_19990</name>
</gene>
<accession>U5BUS2</accession>
<reference evidence="2 3" key="1">
    <citation type="journal article" date="2013" name="Genome Announc.">
        <title>Draft Genome Sequence of the Psychrophilic and Alkaliphilic Rhodonellum psychrophilum Strain GCM71T.</title>
        <authorList>
            <person name="Hauptmann A.L."/>
            <person name="Glaring M.A."/>
            <person name="Hallin P.F."/>
            <person name="Prieme A."/>
            <person name="Stougaard P."/>
        </authorList>
    </citation>
    <scope>NUCLEOTIDE SEQUENCE [LARGE SCALE GENOMIC DNA]</scope>
    <source>
        <strain evidence="2 3">GCM71</strain>
    </source>
</reference>
<protein>
    <submittedName>
        <fullName evidence="2">Uncharacterized protein</fullName>
    </submittedName>
</protein>
<keyword evidence="3" id="KW-1185">Reference proteome</keyword>
<name>U5BUS2_9BACT</name>
<dbReference type="EMBL" id="AWXR01000045">
    <property type="protein sequence ID" value="ERM81638.1"/>
    <property type="molecule type" value="Genomic_DNA"/>
</dbReference>
<evidence type="ECO:0000313" key="2">
    <source>
        <dbReference type="EMBL" id="ERM81638.1"/>
    </source>
</evidence>
<sequence length="75" mass="9077">MPMSSAKTYSNEKKIPNSKRKIEKDVPYHNLEMLVLTRIFRIESVGQILFCLFFQFKKKHLTFYATKRIRRPNRL</sequence>
<evidence type="ECO:0000256" key="1">
    <source>
        <dbReference type="SAM" id="MobiDB-lite"/>
    </source>
</evidence>
<feature type="region of interest" description="Disordered" evidence="1">
    <location>
        <begin position="1"/>
        <end position="20"/>
    </location>
</feature>
<dbReference type="AlphaFoldDB" id="U5BUS2"/>
<comment type="caution">
    <text evidence="2">The sequence shown here is derived from an EMBL/GenBank/DDBJ whole genome shotgun (WGS) entry which is preliminary data.</text>
</comment>
<feature type="compositionally biased region" description="Basic and acidic residues" evidence="1">
    <location>
        <begin position="10"/>
        <end position="20"/>
    </location>
</feature>
<organism evidence="2 3">
    <name type="scientific">Rhodonellum psychrophilum GCM71 = DSM 17998</name>
    <dbReference type="NCBI Taxonomy" id="1123057"/>
    <lineage>
        <taxon>Bacteria</taxon>
        <taxon>Pseudomonadati</taxon>
        <taxon>Bacteroidota</taxon>
        <taxon>Cytophagia</taxon>
        <taxon>Cytophagales</taxon>
        <taxon>Cytophagaceae</taxon>
        <taxon>Rhodonellum</taxon>
    </lineage>
</organism>
<dbReference type="Proteomes" id="UP000016843">
    <property type="component" value="Unassembled WGS sequence"/>
</dbReference>
<proteinExistence type="predicted"/>
<evidence type="ECO:0000313" key="3">
    <source>
        <dbReference type="Proteomes" id="UP000016843"/>
    </source>
</evidence>